<feature type="domain" description="SpoVT-AbrB" evidence="1">
    <location>
        <begin position="7"/>
        <end position="52"/>
    </location>
</feature>
<protein>
    <submittedName>
        <fullName evidence="2">AbrB family transcriptional regulator</fullName>
    </submittedName>
</protein>
<dbReference type="NCBIfam" id="TIGR01439">
    <property type="entry name" value="lp_hng_hel_AbrB"/>
    <property type="match status" value="1"/>
</dbReference>
<dbReference type="SMART" id="SM00966">
    <property type="entry name" value="SpoVT_AbrB"/>
    <property type="match status" value="1"/>
</dbReference>
<evidence type="ECO:0000313" key="2">
    <source>
        <dbReference type="EMBL" id="OQX08659.1"/>
    </source>
</evidence>
<accession>A0A1Y1QLK2</accession>
<evidence type="ECO:0000313" key="3">
    <source>
        <dbReference type="Proteomes" id="UP000192491"/>
    </source>
</evidence>
<dbReference type="AlphaFoldDB" id="A0A1Y1QLK2"/>
<proteinExistence type="predicted"/>
<sequence>MPSAILTRLSSKGQVIIPQSIRRTRQWGSGQQFIVEDTDNGILLRPVKPLLFAKTTLQQAAGCLQSAYVGKAKTLEDMEAAIRQGIEAQYGRG</sequence>
<comment type="caution">
    <text evidence="2">The sequence shown here is derived from an EMBL/GenBank/DDBJ whole genome shotgun (WGS) entry which is preliminary data.</text>
</comment>
<dbReference type="InterPro" id="IPR037914">
    <property type="entry name" value="SpoVT-AbrB_sf"/>
</dbReference>
<dbReference type="GO" id="GO:0003677">
    <property type="term" value="F:DNA binding"/>
    <property type="evidence" value="ECO:0007669"/>
    <property type="project" value="InterPro"/>
</dbReference>
<name>A0A1Y1QLK2_9GAMM</name>
<dbReference type="Gene3D" id="2.10.260.10">
    <property type="match status" value="1"/>
</dbReference>
<dbReference type="Proteomes" id="UP000192491">
    <property type="component" value="Unassembled WGS sequence"/>
</dbReference>
<dbReference type="EMBL" id="MTEJ01000169">
    <property type="protein sequence ID" value="OQX08659.1"/>
    <property type="molecule type" value="Genomic_DNA"/>
</dbReference>
<organism evidence="2 3">
    <name type="scientific">Thiothrix lacustris</name>
    <dbReference type="NCBI Taxonomy" id="525917"/>
    <lineage>
        <taxon>Bacteria</taxon>
        <taxon>Pseudomonadati</taxon>
        <taxon>Pseudomonadota</taxon>
        <taxon>Gammaproteobacteria</taxon>
        <taxon>Thiotrichales</taxon>
        <taxon>Thiotrichaceae</taxon>
        <taxon>Thiothrix</taxon>
    </lineage>
</organism>
<evidence type="ECO:0000259" key="1">
    <source>
        <dbReference type="SMART" id="SM00966"/>
    </source>
</evidence>
<gene>
    <name evidence="2" type="ORF">BWK73_24755</name>
</gene>
<dbReference type="Pfam" id="PF04014">
    <property type="entry name" value="MazE_antitoxin"/>
    <property type="match status" value="1"/>
</dbReference>
<dbReference type="SUPFAM" id="SSF89447">
    <property type="entry name" value="AbrB/MazE/MraZ-like"/>
    <property type="match status" value="1"/>
</dbReference>
<dbReference type="InterPro" id="IPR007159">
    <property type="entry name" value="SpoVT-AbrB_dom"/>
</dbReference>
<reference evidence="2 3" key="1">
    <citation type="submission" date="2017-01" db="EMBL/GenBank/DDBJ databases">
        <title>Novel large sulfur bacteria in the metagenomes of groundwater-fed chemosynthetic microbial mats in the Lake Huron basin.</title>
        <authorList>
            <person name="Sharrar A.M."/>
            <person name="Flood B.E."/>
            <person name="Bailey J.V."/>
            <person name="Jones D.S."/>
            <person name="Biddanda B."/>
            <person name="Ruberg S.A."/>
            <person name="Marcus D.N."/>
            <person name="Dick G.J."/>
        </authorList>
    </citation>
    <scope>NUCLEOTIDE SEQUENCE [LARGE SCALE GENOMIC DNA]</scope>
    <source>
        <strain evidence="2">A8</strain>
    </source>
</reference>